<evidence type="ECO:0000256" key="1">
    <source>
        <dbReference type="SAM" id="MobiDB-lite"/>
    </source>
</evidence>
<name>A0ABD0LU95_9CAEN</name>
<sequence>LVASLRGQHQHFALKVKEAQTQRQNPRDSGSFPDGRRGSANQHLVTHGACWTNARRDRRRQAGCRRWLEAVYRGWGIGDGAGGRGVSVRSDRL</sequence>
<dbReference type="EMBL" id="JACVVK020000024">
    <property type="protein sequence ID" value="KAK7502768.1"/>
    <property type="molecule type" value="Genomic_DNA"/>
</dbReference>
<evidence type="ECO:0000313" key="3">
    <source>
        <dbReference type="Proteomes" id="UP001519460"/>
    </source>
</evidence>
<comment type="caution">
    <text evidence="2">The sequence shown here is derived from an EMBL/GenBank/DDBJ whole genome shotgun (WGS) entry which is preliminary data.</text>
</comment>
<evidence type="ECO:0000313" key="2">
    <source>
        <dbReference type="EMBL" id="KAK7502768.1"/>
    </source>
</evidence>
<organism evidence="2 3">
    <name type="scientific">Batillaria attramentaria</name>
    <dbReference type="NCBI Taxonomy" id="370345"/>
    <lineage>
        <taxon>Eukaryota</taxon>
        <taxon>Metazoa</taxon>
        <taxon>Spiralia</taxon>
        <taxon>Lophotrochozoa</taxon>
        <taxon>Mollusca</taxon>
        <taxon>Gastropoda</taxon>
        <taxon>Caenogastropoda</taxon>
        <taxon>Sorbeoconcha</taxon>
        <taxon>Cerithioidea</taxon>
        <taxon>Batillariidae</taxon>
        <taxon>Batillaria</taxon>
    </lineage>
</organism>
<feature type="region of interest" description="Disordered" evidence="1">
    <location>
        <begin position="16"/>
        <end position="43"/>
    </location>
</feature>
<protein>
    <submittedName>
        <fullName evidence="2">Uncharacterized protein</fullName>
    </submittedName>
</protein>
<gene>
    <name evidence="2" type="ORF">BaRGS_00006018</name>
</gene>
<feature type="non-terminal residue" evidence="2">
    <location>
        <position position="1"/>
    </location>
</feature>
<keyword evidence="3" id="KW-1185">Reference proteome</keyword>
<dbReference type="Proteomes" id="UP001519460">
    <property type="component" value="Unassembled WGS sequence"/>
</dbReference>
<dbReference type="AlphaFoldDB" id="A0ABD0LU95"/>
<proteinExistence type="predicted"/>
<accession>A0ABD0LU95</accession>
<reference evidence="2 3" key="1">
    <citation type="journal article" date="2023" name="Sci. Data">
        <title>Genome assembly of the Korean intertidal mud-creeper Batillaria attramentaria.</title>
        <authorList>
            <person name="Patra A.K."/>
            <person name="Ho P.T."/>
            <person name="Jun S."/>
            <person name="Lee S.J."/>
            <person name="Kim Y."/>
            <person name="Won Y.J."/>
        </authorList>
    </citation>
    <scope>NUCLEOTIDE SEQUENCE [LARGE SCALE GENOMIC DNA]</scope>
    <source>
        <strain evidence="2">Wonlab-2016</strain>
    </source>
</reference>